<dbReference type="InterPro" id="IPR014030">
    <property type="entry name" value="Ketoacyl_synth_N"/>
</dbReference>
<dbReference type="InterPro" id="IPR016039">
    <property type="entry name" value="Thiolase-like"/>
</dbReference>
<dbReference type="Pfam" id="PF02801">
    <property type="entry name" value="Ketoacyl-synt_C"/>
    <property type="match status" value="1"/>
</dbReference>
<dbReference type="InterPro" id="IPR017568">
    <property type="entry name" value="3-oxoacyl-ACP_synth-2"/>
</dbReference>
<evidence type="ECO:0000256" key="14">
    <source>
        <dbReference type="PIRNR" id="PIRNR000447"/>
    </source>
</evidence>
<comment type="similarity">
    <text evidence="2 14 16">Belongs to the thiolase-like superfamily. Beta-ketoacyl-ACP synthases family.</text>
</comment>
<comment type="catalytic activity">
    <reaction evidence="13 14">
        <text>a fatty acyl-[ACP] + malonyl-[ACP] + H(+) = a 3-oxoacyl-[ACP] + holo-[ACP] + CO2</text>
        <dbReference type="Rhea" id="RHEA:22836"/>
        <dbReference type="Rhea" id="RHEA-COMP:9623"/>
        <dbReference type="Rhea" id="RHEA-COMP:9685"/>
        <dbReference type="Rhea" id="RHEA-COMP:9916"/>
        <dbReference type="Rhea" id="RHEA-COMP:14125"/>
        <dbReference type="ChEBI" id="CHEBI:15378"/>
        <dbReference type="ChEBI" id="CHEBI:16526"/>
        <dbReference type="ChEBI" id="CHEBI:64479"/>
        <dbReference type="ChEBI" id="CHEBI:78449"/>
        <dbReference type="ChEBI" id="CHEBI:78776"/>
        <dbReference type="ChEBI" id="CHEBI:138651"/>
    </reaction>
</comment>
<dbReference type="GO" id="GO:0004315">
    <property type="term" value="F:3-oxoacyl-[acyl-carrier-protein] synthase activity"/>
    <property type="evidence" value="ECO:0007669"/>
    <property type="project" value="UniProtKB-UniRule"/>
</dbReference>
<comment type="catalytic activity">
    <reaction evidence="12 14">
        <text>(9Z)-hexadecenoyl-[ACP] + malonyl-[ACP] + H(+) = 3-oxo-(11Z)-octadecenoyl-[ACP] + holo-[ACP] + CO2</text>
        <dbReference type="Rhea" id="RHEA:55040"/>
        <dbReference type="Rhea" id="RHEA-COMP:9623"/>
        <dbReference type="Rhea" id="RHEA-COMP:9685"/>
        <dbReference type="Rhea" id="RHEA-COMP:10800"/>
        <dbReference type="Rhea" id="RHEA-COMP:14074"/>
        <dbReference type="ChEBI" id="CHEBI:15378"/>
        <dbReference type="ChEBI" id="CHEBI:16526"/>
        <dbReference type="ChEBI" id="CHEBI:64479"/>
        <dbReference type="ChEBI" id="CHEBI:78449"/>
        <dbReference type="ChEBI" id="CHEBI:83989"/>
        <dbReference type="ChEBI" id="CHEBI:138538"/>
        <dbReference type="EC" id="2.3.1.179"/>
    </reaction>
</comment>
<organism evidence="18 19">
    <name type="scientific">Baekduia soli</name>
    <dbReference type="NCBI Taxonomy" id="496014"/>
    <lineage>
        <taxon>Bacteria</taxon>
        <taxon>Bacillati</taxon>
        <taxon>Actinomycetota</taxon>
        <taxon>Thermoleophilia</taxon>
        <taxon>Solirubrobacterales</taxon>
        <taxon>Baekduiaceae</taxon>
        <taxon>Baekduia</taxon>
    </lineage>
</organism>
<evidence type="ECO:0000256" key="13">
    <source>
        <dbReference type="ARBA" id="ARBA00047659"/>
    </source>
</evidence>
<gene>
    <name evidence="18" type="primary">fabF</name>
    <name evidence="18" type="ORF">FSW04_14765</name>
</gene>
<evidence type="ECO:0000256" key="12">
    <source>
        <dbReference type="ARBA" id="ARBA00047318"/>
    </source>
</evidence>
<name>A0A5B8U6W2_9ACTN</name>
<dbReference type="NCBIfam" id="NF005589">
    <property type="entry name" value="PRK07314.1"/>
    <property type="match status" value="1"/>
</dbReference>
<dbReference type="InterPro" id="IPR000794">
    <property type="entry name" value="Beta-ketoacyl_synthase"/>
</dbReference>
<dbReference type="OrthoDB" id="9808669at2"/>
<dbReference type="SUPFAM" id="SSF53901">
    <property type="entry name" value="Thiolase-like"/>
    <property type="match status" value="2"/>
</dbReference>
<dbReference type="UniPathway" id="UPA00094"/>
<keyword evidence="9 14" id="KW-0275">Fatty acid biosynthesis</keyword>
<evidence type="ECO:0000256" key="3">
    <source>
        <dbReference type="ARBA" id="ARBA00012356"/>
    </source>
</evidence>
<dbReference type="AlphaFoldDB" id="A0A5B8U6W2"/>
<keyword evidence="6 14" id="KW-0808">Transferase</keyword>
<accession>A0A5B8U6W2</accession>
<feature type="domain" description="Ketosynthase family 3 (KS3)" evidence="17">
    <location>
        <begin position="5"/>
        <end position="412"/>
    </location>
</feature>
<dbReference type="InterPro" id="IPR014031">
    <property type="entry name" value="Ketoacyl_synth_C"/>
</dbReference>
<dbReference type="CDD" id="cd00834">
    <property type="entry name" value="KAS_I_II"/>
    <property type="match status" value="1"/>
</dbReference>
<dbReference type="FunFam" id="3.40.47.10:FF:000018">
    <property type="entry name" value="3-oxoacyl-[acyl-carrier-protein] synthase 2"/>
    <property type="match status" value="1"/>
</dbReference>
<evidence type="ECO:0000256" key="15">
    <source>
        <dbReference type="PIRSR" id="PIRSR000447-1"/>
    </source>
</evidence>
<evidence type="ECO:0000256" key="9">
    <source>
        <dbReference type="ARBA" id="ARBA00023160"/>
    </source>
</evidence>
<evidence type="ECO:0000256" key="16">
    <source>
        <dbReference type="RuleBase" id="RU003694"/>
    </source>
</evidence>
<evidence type="ECO:0000313" key="18">
    <source>
        <dbReference type="EMBL" id="QEC48707.1"/>
    </source>
</evidence>
<proteinExistence type="inferred from homology"/>
<keyword evidence="5 14" id="KW-0444">Lipid biosynthesis</keyword>
<evidence type="ECO:0000256" key="2">
    <source>
        <dbReference type="ARBA" id="ARBA00008467"/>
    </source>
</evidence>
<evidence type="ECO:0000256" key="5">
    <source>
        <dbReference type="ARBA" id="ARBA00022516"/>
    </source>
</evidence>
<dbReference type="PROSITE" id="PS52004">
    <property type="entry name" value="KS3_2"/>
    <property type="match status" value="1"/>
</dbReference>
<feature type="active site" description="For beta-ketoacyl synthase activity" evidence="15">
    <location>
        <position position="165"/>
    </location>
</feature>
<keyword evidence="10 14" id="KW-0012">Acyltransferase</keyword>
<sequence length="417" mass="42417">MSAAPQDPVVTGLGALTPVGLDAARTWEALVAGRSGIAAVTCFDASRLPTRIAGEVTGFDPVAVLGEKRARRTARFSQLAIAAAREAVADAGLRIADAPDRVAVAVNTAVAGVPETQANVEGLVARGPREVSPFYVPTTIPNMPACEVAIDLGAHGPVSASALACASGTYALLEARRLILGGEADVVIAGGTDAGICEVMLAGLSNMGPLSSRNDEPERASRPFDADRDGFVFGEGAVVLVVESAEHARTRGARTYGRVAGAALTGDAFHMSAPERSGAHAARAVTQALERAGVAPGELDYVCAHGTGTRANDAVETRALHAALGSDVLRVPVSSPKSMVGHLIGAAGALSAMVCLLAMRDGVVPPTINLQTPDPECELDHVAMTARRTEVRAAAANAFGFGGQNCVVVLRAAEAAG</sequence>
<evidence type="ECO:0000256" key="8">
    <source>
        <dbReference type="ARBA" id="ARBA00023098"/>
    </source>
</evidence>
<evidence type="ECO:0000256" key="11">
    <source>
        <dbReference type="ARBA" id="ARBA00024006"/>
    </source>
</evidence>
<evidence type="ECO:0000259" key="17">
    <source>
        <dbReference type="PROSITE" id="PS52004"/>
    </source>
</evidence>
<dbReference type="Proteomes" id="UP000321805">
    <property type="component" value="Chromosome"/>
</dbReference>
<evidence type="ECO:0000256" key="1">
    <source>
        <dbReference type="ARBA" id="ARBA00005194"/>
    </source>
</evidence>
<dbReference type="EMBL" id="CP042430">
    <property type="protein sequence ID" value="QEC48707.1"/>
    <property type="molecule type" value="Genomic_DNA"/>
</dbReference>
<dbReference type="PANTHER" id="PTHR11712">
    <property type="entry name" value="POLYKETIDE SYNTHASE-RELATED"/>
    <property type="match status" value="1"/>
</dbReference>
<dbReference type="SMART" id="SM00825">
    <property type="entry name" value="PKS_KS"/>
    <property type="match status" value="1"/>
</dbReference>
<protein>
    <recommendedName>
        <fullName evidence="4 14">3-oxoacyl-[acyl-carrier-protein] synthase 2</fullName>
        <ecNumber evidence="3 14">2.3.1.179</ecNumber>
    </recommendedName>
</protein>
<dbReference type="PIRSF" id="PIRSF000447">
    <property type="entry name" value="KAS_II"/>
    <property type="match status" value="1"/>
</dbReference>
<comment type="pathway">
    <text evidence="1 14">Lipid metabolism; fatty acid biosynthesis.</text>
</comment>
<evidence type="ECO:0000256" key="10">
    <source>
        <dbReference type="ARBA" id="ARBA00023315"/>
    </source>
</evidence>
<dbReference type="Pfam" id="PF00109">
    <property type="entry name" value="ketoacyl-synt"/>
    <property type="match status" value="1"/>
</dbReference>
<dbReference type="FunFam" id="3.40.47.10:FF:000029">
    <property type="entry name" value="3-oxoacyl-[acyl-carrier-protein] synthase 1"/>
    <property type="match status" value="1"/>
</dbReference>
<evidence type="ECO:0000313" key="19">
    <source>
        <dbReference type="Proteomes" id="UP000321805"/>
    </source>
</evidence>
<dbReference type="GO" id="GO:0030497">
    <property type="term" value="P:fatty acid elongation"/>
    <property type="evidence" value="ECO:0007669"/>
    <property type="project" value="UniProtKB-ARBA"/>
</dbReference>
<dbReference type="EC" id="2.3.1.179" evidence="3 14"/>
<reference evidence="18 19" key="1">
    <citation type="journal article" date="2018" name="J. Microbiol.">
        <title>Baekduia soli gen. nov., sp. nov., a novel bacterium isolated from the soil of Baekdu Mountain and proposal of a novel family name, Baekduiaceae fam. nov.</title>
        <authorList>
            <person name="An D.S."/>
            <person name="Siddiqi M.Z."/>
            <person name="Kim K.H."/>
            <person name="Yu H.S."/>
            <person name="Im W.T."/>
        </authorList>
    </citation>
    <scope>NUCLEOTIDE SEQUENCE [LARGE SCALE GENOMIC DNA]</scope>
    <source>
        <strain evidence="18 19">BR7-21</strain>
    </source>
</reference>
<keyword evidence="7" id="KW-0276">Fatty acid metabolism</keyword>
<comment type="function">
    <text evidence="11 14">Involved in the type II fatty acid elongation cycle. Catalyzes the elongation of a wide range of acyl-ACP by the addition of two carbons from malonyl-ACP to an acyl acceptor. Can efficiently catalyze the conversion of palmitoleoyl-ACP (cis-hexadec-9-enoyl-ACP) to cis-vaccenoyl-ACP (cis-octadec-11-enoyl-ACP), an essential step in the thermal regulation of fatty acid composition.</text>
</comment>
<dbReference type="PANTHER" id="PTHR11712:SF336">
    <property type="entry name" value="3-OXOACYL-[ACYL-CARRIER-PROTEIN] SYNTHASE, MITOCHONDRIAL"/>
    <property type="match status" value="1"/>
</dbReference>
<dbReference type="InterPro" id="IPR020841">
    <property type="entry name" value="PKS_Beta-ketoAc_synthase_dom"/>
</dbReference>
<keyword evidence="8" id="KW-0443">Lipid metabolism</keyword>
<evidence type="ECO:0000256" key="4">
    <source>
        <dbReference type="ARBA" id="ARBA00014657"/>
    </source>
</evidence>
<dbReference type="NCBIfam" id="TIGR03150">
    <property type="entry name" value="fabF"/>
    <property type="match status" value="1"/>
</dbReference>
<dbReference type="Gene3D" id="3.40.47.10">
    <property type="match status" value="1"/>
</dbReference>
<dbReference type="KEGG" id="bsol:FSW04_14765"/>
<keyword evidence="19" id="KW-1185">Reference proteome</keyword>
<dbReference type="RefSeq" id="WP_146920544.1">
    <property type="nucleotide sequence ID" value="NZ_CP042430.1"/>
</dbReference>
<evidence type="ECO:0000256" key="7">
    <source>
        <dbReference type="ARBA" id="ARBA00022832"/>
    </source>
</evidence>
<evidence type="ECO:0000256" key="6">
    <source>
        <dbReference type="ARBA" id="ARBA00022679"/>
    </source>
</evidence>
<dbReference type="GO" id="GO:0005829">
    <property type="term" value="C:cytosol"/>
    <property type="evidence" value="ECO:0007669"/>
    <property type="project" value="TreeGrafter"/>
</dbReference>